<dbReference type="RefSeq" id="WP_255037328.1">
    <property type="nucleotide sequence ID" value="NZ_RJUF01000031.1"/>
</dbReference>
<dbReference type="Pfam" id="PF04434">
    <property type="entry name" value="SWIM"/>
    <property type="match status" value="1"/>
</dbReference>
<dbReference type="GO" id="GO:0008270">
    <property type="term" value="F:zinc ion binding"/>
    <property type="evidence" value="ECO:0007669"/>
    <property type="project" value="UniProtKB-KW"/>
</dbReference>
<sequence length="449" mass="50726">MTTTAEYSYNESSLLEKIDNRNNLILSHQTELEEINKIPTFFWGRMREPYLTAKCLLTVAKTVRSKFALSTQELAALRDPIVTAGAEQIRFEGFSSCNGVYARLDILPEGLDGEFVASGTTNVDFNEPMLNALNLVQKNEEVILSIGHDNVTVISEKTKAVEKKVKLPNRWLKGLTSVQHYLAEMNEVFELNKMQAIQLFQSLPKTNIKNDLFLVQRAGKFIFSPLQSNPSVRIGSAHRLRVMDNILPFIYSIKVYESDDSQASCFVALIGNLQMIFSFSADAYRGFSGEGKALENLIEEVPIEWIYGINSIFKGNEVFNSTKLSIENDIDFSTMDSLTANLSSMGLLGFDVLNNQHFYRRLPFKTERILSLNPRLKNAKKIVSENDVIIVINTPSHIEAIVKGKDVTHKVLIENGIGRCTCEWFTKHQTNRGMCKHMLAVKMMTSNQE</sequence>
<proteinExistence type="predicted"/>
<gene>
    <name evidence="3" type="ORF">EGI31_11325</name>
</gene>
<name>A0AAE3H2E8_9BACT</name>
<keyword evidence="1" id="KW-0862">Zinc</keyword>
<protein>
    <submittedName>
        <fullName evidence="3">SWIM zinc finger family protein</fullName>
    </submittedName>
</protein>
<evidence type="ECO:0000313" key="3">
    <source>
        <dbReference type="EMBL" id="MCP9763548.1"/>
    </source>
</evidence>
<organism evidence="3 4">
    <name type="scientific">Lacihabitans soyangensis</name>
    <dbReference type="NCBI Taxonomy" id="869394"/>
    <lineage>
        <taxon>Bacteria</taxon>
        <taxon>Pseudomonadati</taxon>
        <taxon>Bacteroidota</taxon>
        <taxon>Cytophagia</taxon>
        <taxon>Cytophagales</taxon>
        <taxon>Leadbetterellaceae</taxon>
        <taxon>Lacihabitans</taxon>
    </lineage>
</organism>
<dbReference type="InterPro" id="IPR007527">
    <property type="entry name" value="Znf_SWIM"/>
</dbReference>
<feature type="domain" description="SWIM-type" evidence="2">
    <location>
        <begin position="409"/>
        <end position="446"/>
    </location>
</feature>
<dbReference type="PROSITE" id="PS50966">
    <property type="entry name" value="ZF_SWIM"/>
    <property type="match status" value="1"/>
</dbReference>
<dbReference type="Proteomes" id="UP001204144">
    <property type="component" value="Unassembled WGS sequence"/>
</dbReference>
<dbReference type="EMBL" id="RJUF01000031">
    <property type="protein sequence ID" value="MCP9763548.1"/>
    <property type="molecule type" value="Genomic_DNA"/>
</dbReference>
<keyword evidence="1" id="KW-0479">Metal-binding</keyword>
<reference evidence="3 4" key="1">
    <citation type="submission" date="2018-11" db="EMBL/GenBank/DDBJ databases">
        <title>Novel bacteria species description.</title>
        <authorList>
            <person name="Han J.-H."/>
        </authorList>
    </citation>
    <scope>NUCLEOTIDE SEQUENCE [LARGE SCALE GENOMIC DNA]</scope>
    <source>
        <strain evidence="3 4">KCTC23259</strain>
    </source>
</reference>
<keyword evidence="1" id="KW-0863">Zinc-finger</keyword>
<keyword evidence="4" id="KW-1185">Reference proteome</keyword>
<accession>A0AAE3H2E8</accession>
<evidence type="ECO:0000259" key="2">
    <source>
        <dbReference type="PROSITE" id="PS50966"/>
    </source>
</evidence>
<evidence type="ECO:0000256" key="1">
    <source>
        <dbReference type="PROSITE-ProRule" id="PRU00325"/>
    </source>
</evidence>
<evidence type="ECO:0000313" key="4">
    <source>
        <dbReference type="Proteomes" id="UP001204144"/>
    </source>
</evidence>
<dbReference type="AlphaFoldDB" id="A0AAE3H2E8"/>
<comment type="caution">
    <text evidence="3">The sequence shown here is derived from an EMBL/GenBank/DDBJ whole genome shotgun (WGS) entry which is preliminary data.</text>
</comment>